<evidence type="ECO:0000313" key="3">
    <source>
        <dbReference type="Proteomes" id="UP000824998"/>
    </source>
</evidence>
<protein>
    <recommendedName>
        <fullName evidence="1">Heterokaryon incompatibility domain-containing protein</fullName>
    </recommendedName>
</protein>
<comment type="caution">
    <text evidence="2">The sequence shown here is derived from an EMBL/GenBank/DDBJ whole genome shotgun (WGS) entry which is preliminary data.</text>
</comment>
<reference evidence="2" key="1">
    <citation type="journal article" date="2021" name="IMA Fungus">
        <title>Genomic characterization of three marine fungi, including Emericellopsis atlantica sp. nov. with signatures of a generalist lifestyle and marine biomass degradation.</title>
        <authorList>
            <person name="Hagestad O.C."/>
            <person name="Hou L."/>
            <person name="Andersen J.H."/>
            <person name="Hansen E.H."/>
            <person name="Altermark B."/>
            <person name="Li C."/>
            <person name="Kuhnert E."/>
            <person name="Cox R.J."/>
            <person name="Crous P.W."/>
            <person name="Spatafora J.W."/>
            <person name="Lail K."/>
            <person name="Amirebrahimi M."/>
            <person name="Lipzen A."/>
            <person name="Pangilinan J."/>
            <person name="Andreopoulos W."/>
            <person name="Hayes R.D."/>
            <person name="Ng V."/>
            <person name="Grigoriev I.V."/>
            <person name="Jackson S.A."/>
            <person name="Sutton T.D.S."/>
            <person name="Dobson A.D.W."/>
            <person name="Rama T."/>
        </authorList>
    </citation>
    <scope>NUCLEOTIDE SEQUENCE</scope>
    <source>
        <strain evidence="2">TRa018bII</strain>
    </source>
</reference>
<dbReference type="OrthoDB" id="3563405at2759"/>
<evidence type="ECO:0000313" key="2">
    <source>
        <dbReference type="EMBL" id="KAG9232133.1"/>
    </source>
</evidence>
<gene>
    <name evidence="2" type="ORF">BJ875DRAFT_94321</name>
</gene>
<dbReference type="Proteomes" id="UP000824998">
    <property type="component" value="Unassembled WGS sequence"/>
</dbReference>
<dbReference type="AlphaFoldDB" id="A0A9P7YE08"/>
<keyword evidence="3" id="KW-1185">Reference proteome</keyword>
<dbReference type="Pfam" id="PF06985">
    <property type="entry name" value="HET"/>
    <property type="match status" value="1"/>
</dbReference>
<dbReference type="EMBL" id="MU251564">
    <property type="protein sequence ID" value="KAG9232133.1"/>
    <property type="molecule type" value="Genomic_DNA"/>
</dbReference>
<evidence type="ECO:0000259" key="1">
    <source>
        <dbReference type="Pfam" id="PF06985"/>
    </source>
</evidence>
<accession>A0A9P7YE08</accession>
<dbReference type="InterPro" id="IPR010730">
    <property type="entry name" value="HET"/>
</dbReference>
<name>A0A9P7YE08_9HELO</name>
<feature type="domain" description="Heterokaryon incompatibility" evidence="1">
    <location>
        <begin position="7"/>
        <end position="51"/>
    </location>
</feature>
<sequence length="55" mass="6217">MMGISFYCLPKTIRRAVIITRHLGYLYPLVDSLCIVQDSPEEGVTRSALMSERVS</sequence>
<proteinExistence type="predicted"/>
<organism evidence="2 3">
    <name type="scientific">Amylocarpus encephaloides</name>
    <dbReference type="NCBI Taxonomy" id="45428"/>
    <lineage>
        <taxon>Eukaryota</taxon>
        <taxon>Fungi</taxon>
        <taxon>Dikarya</taxon>
        <taxon>Ascomycota</taxon>
        <taxon>Pezizomycotina</taxon>
        <taxon>Leotiomycetes</taxon>
        <taxon>Helotiales</taxon>
        <taxon>Helotiales incertae sedis</taxon>
        <taxon>Amylocarpus</taxon>
    </lineage>
</organism>